<evidence type="ECO:0000313" key="1">
    <source>
        <dbReference type="EMBL" id="SVB80895.1"/>
    </source>
</evidence>
<dbReference type="AlphaFoldDB" id="A0A382H181"/>
<dbReference type="EMBL" id="UINC01058531">
    <property type="protein sequence ID" value="SVB80895.1"/>
    <property type="molecule type" value="Genomic_DNA"/>
</dbReference>
<gene>
    <name evidence="1" type="ORF">METZ01_LOCUS233749</name>
</gene>
<feature type="non-terminal residue" evidence="1">
    <location>
        <position position="28"/>
    </location>
</feature>
<name>A0A382H181_9ZZZZ</name>
<proteinExistence type="predicted"/>
<protein>
    <submittedName>
        <fullName evidence="1">Uncharacterized protein</fullName>
    </submittedName>
</protein>
<accession>A0A382H181</accession>
<sequence>VGCNIGLMKRLWLILPLGFVLLGQSNNF</sequence>
<reference evidence="1" key="1">
    <citation type="submission" date="2018-05" db="EMBL/GenBank/DDBJ databases">
        <authorList>
            <person name="Lanie J.A."/>
            <person name="Ng W.-L."/>
            <person name="Kazmierczak K.M."/>
            <person name="Andrzejewski T.M."/>
            <person name="Davidsen T.M."/>
            <person name="Wayne K.J."/>
            <person name="Tettelin H."/>
            <person name="Glass J.I."/>
            <person name="Rusch D."/>
            <person name="Podicherti R."/>
            <person name="Tsui H.-C.T."/>
            <person name="Winkler M.E."/>
        </authorList>
    </citation>
    <scope>NUCLEOTIDE SEQUENCE</scope>
</reference>
<organism evidence="1">
    <name type="scientific">marine metagenome</name>
    <dbReference type="NCBI Taxonomy" id="408172"/>
    <lineage>
        <taxon>unclassified sequences</taxon>
        <taxon>metagenomes</taxon>
        <taxon>ecological metagenomes</taxon>
    </lineage>
</organism>
<feature type="non-terminal residue" evidence="1">
    <location>
        <position position="1"/>
    </location>
</feature>